<dbReference type="InterPro" id="IPR011051">
    <property type="entry name" value="RmlC_Cupin_sf"/>
</dbReference>
<dbReference type="EMBL" id="JAQQKV010000001">
    <property type="protein sequence ID" value="MDC7676154.1"/>
    <property type="molecule type" value="Genomic_DNA"/>
</dbReference>
<dbReference type="Gene3D" id="2.60.120.10">
    <property type="entry name" value="Jelly Rolls"/>
    <property type="match status" value="1"/>
</dbReference>
<organism evidence="3 4">
    <name type="scientific">Asticcacaulis machinosus</name>
    <dbReference type="NCBI Taxonomy" id="2984211"/>
    <lineage>
        <taxon>Bacteria</taxon>
        <taxon>Pseudomonadati</taxon>
        <taxon>Pseudomonadota</taxon>
        <taxon>Alphaproteobacteria</taxon>
        <taxon>Caulobacterales</taxon>
        <taxon>Caulobacteraceae</taxon>
        <taxon>Asticcacaulis</taxon>
    </lineage>
</organism>
<keyword evidence="4" id="KW-1185">Reference proteome</keyword>
<comment type="caution">
    <text evidence="3">The sequence shown here is derived from an EMBL/GenBank/DDBJ whole genome shotgun (WGS) entry which is preliminary data.</text>
</comment>
<feature type="domain" description="Cupin type-2" evidence="2">
    <location>
        <begin position="66"/>
        <end position="124"/>
    </location>
</feature>
<gene>
    <name evidence="3" type="ORF">PQU98_08435</name>
</gene>
<feature type="chain" id="PRO_5046350805" evidence="1">
    <location>
        <begin position="21"/>
        <end position="156"/>
    </location>
</feature>
<dbReference type="PANTHER" id="PTHR43698:SF1">
    <property type="entry name" value="BLL4564 PROTEIN"/>
    <property type="match status" value="1"/>
</dbReference>
<dbReference type="Pfam" id="PF07883">
    <property type="entry name" value="Cupin_2"/>
    <property type="match status" value="1"/>
</dbReference>
<evidence type="ECO:0000313" key="3">
    <source>
        <dbReference type="EMBL" id="MDC7676154.1"/>
    </source>
</evidence>
<protein>
    <submittedName>
        <fullName evidence="3">Cupin domain-containing protein</fullName>
    </submittedName>
</protein>
<keyword evidence="1" id="KW-0732">Signal</keyword>
<dbReference type="Proteomes" id="UP001218579">
    <property type="component" value="Unassembled WGS sequence"/>
</dbReference>
<accession>A0ABT5HIT1</accession>
<name>A0ABT5HIT1_9CAUL</name>
<dbReference type="InterPro" id="IPR013096">
    <property type="entry name" value="Cupin_2"/>
</dbReference>
<dbReference type="PANTHER" id="PTHR43698">
    <property type="entry name" value="RIBD C-TERMINAL DOMAIN CONTAINING PROTEIN"/>
    <property type="match status" value="1"/>
</dbReference>
<evidence type="ECO:0000259" key="2">
    <source>
        <dbReference type="Pfam" id="PF07883"/>
    </source>
</evidence>
<dbReference type="InterPro" id="IPR014710">
    <property type="entry name" value="RmlC-like_jellyroll"/>
</dbReference>
<dbReference type="RefSeq" id="WP_272744456.1">
    <property type="nucleotide sequence ID" value="NZ_JAQQKV010000001.1"/>
</dbReference>
<sequence>MKCSIAFISLALMGTTSALAQSDKVVVTPYETQQISAGSPENFTGKVRVTSRFQRQSPARIGGGDVTFEAGARTAWHTHPLGQTLIVTEGSGWVQHWDGPAQVIKAGDVVWIPPGVKHWHGASHHSGLRHIAIAEALDGKSVTWLEHVSNDQYPDH</sequence>
<dbReference type="InterPro" id="IPR047263">
    <property type="entry name" value="HNL-like_cupin"/>
</dbReference>
<dbReference type="CDD" id="cd02233">
    <property type="entry name" value="cupin_HNL-like"/>
    <property type="match status" value="1"/>
</dbReference>
<evidence type="ECO:0000313" key="4">
    <source>
        <dbReference type="Proteomes" id="UP001218579"/>
    </source>
</evidence>
<evidence type="ECO:0000256" key="1">
    <source>
        <dbReference type="SAM" id="SignalP"/>
    </source>
</evidence>
<reference evidence="3 4" key="1">
    <citation type="submission" date="2023-01" db="EMBL/GenBank/DDBJ databases">
        <title>Novel species of the genus Asticcacaulis isolated from rivers.</title>
        <authorList>
            <person name="Lu H."/>
        </authorList>
    </citation>
    <scope>NUCLEOTIDE SEQUENCE [LARGE SCALE GENOMIC DNA]</scope>
    <source>
        <strain evidence="3 4">LKC15W</strain>
    </source>
</reference>
<dbReference type="SUPFAM" id="SSF51182">
    <property type="entry name" value="RmlC-like cupins"/>
    <property type="match status" value="1"/>
</dbReference>
<feature type="signal peptide" evidence="1">
    <location>
        <begin position="1"/>
        <end position="20"/>
    </location>
</feature>
<proteinExistence type="predicted"/>